<evidence type="ECO:0000256" key="1">
    <source>
        <dbReference type="SAM" id="MobiDB-lite"/>
    </source>
</evidence>
<comment type="caution">
    <text evidence="2">The sequence shown here is derived from an EMBL/GenBank/DDBJ whole genome shotgun (WGS) entry which is preliminary data.</text>
</comment>
<dbReference type="EMBL" id="AVOT02001581">
    <property type="protein sequence ID" value="MBW0467433.1"/>
    <property type="molecule type" value="Genomic_DNA"/>
</dbReference>
<dbReference type="AlphaFoldDB" id="A0A9Q3BLK6"/>
<gene>
    <name evidence="2" type="ORF">O181_007148</name>
</gene>
<keyword evidence="3" id="KW-1185">Reference proteome</keyword>
<protein>
    <submittedName>
        <fullName evidence="2">Uncharacterized protein</fullName>
    </submittedName>
</protein>
<name>A0A9Q3BLK6_9BASI</name>
<proteinExistence type="predicted"/>
<evidence type="ECO:0000313" key="2">
    <source>
        <dbReference type="EMBL" id="MBW0467433.1"/>
    </source>
</evidence>
<dbReference type="OrthoDB" id="439192at2759"/>
<feature type="compositionally biased region" description="Polar residues" evidence="1">
    <location>
        <begin position="96"/>
        <end position="122"/>
    </location>
</feature>
<feature type="region of interest" description="Disordered" evidence="1">
    <location>
        <begin position="45"/>
        <end position="122"/>
    </location>
</feature>
<dbReference type="Proteomes" id="UP000765509">
    <property type="component" value="Unassembled WGS sequence"/>
</dbReference>
<accession>A0A9Q3BLK6</accession>
<organism evidence="2 3">
    <name type="scientific">Austropuccinia psidii MF-1</name>
    <dbReference type="NCBI Taxonomy" id="1389203"/>
    <lineage>
        <taxon>Eukaryota</taxon>
        <taxon>Fungi</taxon>
        <taxon>Dikarya</taxon>
        <taxon>Basidiomycota</taxon>
        <taxon>Pucciniomycotina</taxon>
        <taxon>Pucciniomycetes</taxon>
        <taxon>Pucciniales</taxon>
        <taxon>Sphaerophragmiaceae</taxon>
        <taxon>Austropuccinia</taxon>
    </lineage>
</organism>
<reference evidence="2" key="1">
    <citation type="submission" date="2021-03" db="EMBL/GenBank/DDBJ databases">
        <title>Draft genome sequence of rust myrtle Austropuccinia psidii MF-1, a brazilian biotype.</title>
        <authorList>
            <person name="Quecine M.C."/>
            <person name="Pachon D.M.R."/>
            <person name="Bonatelli M.L."/>
            <person name="Correr F.H."/>
            <person name="Franceschini L.M."/>
            <person name="Leite T.F."/>
            <person name="Margarido G.R.A."/>
            <person name="Almeida C.A."/>
            <person name="Ferrarezi J.A."/>
            <person name="Labate C.A."/>
        </authorList>
    </citation>
    <scope>NUCLEOTIDE SEQUENCE</scope>
    <source>
        <strain evidence="2">MF-1</strain>
    </source>
</reference>
<evidence type="ECO:0000313" key="3">
    <source>
        <dbReference type="Proteomes" id="UP000765509"/>
    </source>
</evidence>
<feature type="compositionally biased region" description="Polar residues" evidence="1">
    <location>
        <begin position="45"/>
        <end position="59"/>
    </location>
</feature>
<sequence length="122" mass="13836">MFRILDLETGKVKTTHHFRFNDFLFPNKSQKNLDQNTESFVVSGSLDIPTNSQANSNCLDSPKTPNDLELSPNDQRKDDENQNVTTNALQQYKGYSWTTEPVDNSKGITSNLDPANILTNYH</sequence>